<evidence type="ECO:0000313" key="5">
    <source>
        <dbReference type="Proteomes" id="UP000467305"/>
    </source>
</evidence>
<dbReference type="Proteomes" id="UP000467305">
    <property type="component" value="Unassembled WGS sequence"/>
</dbReference>
<comment type="caution">
    <text evidence="4">The sequence shown here is derived from an EMBL/GenBank/DDBJ whole genome shotgun (WGS) entry which is preliminary data.</text>
</comment>
<dbReference type="CDD" id="cd04301">
    <property type="entry name" value="NAT_SF"/>
    <property type="match status" value="1"/>
</dbReference>
<dbReference type="PROSITE" id="PS50995">
    <property type="entry name" value="HTH_MARR_2"/>
    <property type="match status" value="1"/>
</dbReference>
<dbReference type="SUPFAM" id="SSF55729">
    <property type="entry name" value="Acyl-CoA N-acyltransferases (Nat)"/>
    <property type="match status" value="1"/>
</dbReference>
<sequence>MDALKGFGEIGMGSRLKRVSEYMMRETQLVYDRYNIDFDPYLFPTFKIIKNKKGVTNAEITNSLLISQPATTQVINKLLKKELIVLKEDKIDKRKKVIFLSEKGKNLVKNVTPIWNSIEQIIKDYTTISSNSLVEHLNILEEKFNKKAFSEAIIEHIQMNTIKKHNLQIEEFKKEYAVHFYDLNIEWLKTFFYVEPYDEEVLSNPDKYIIDKGGHIFFAKLDNEIVGTVALMPMKEENVYELTKMAVSPKHRGFKIGQKLMQQCINFAKENEFDKLVLYSNTKLENAIYIYRKYGFIEIPVEENSPYIRSDIKMELKTK</sequence>
<dbReference type="GO" id="GO:0008080">
    <property type="term" value="F:N-acetyltransferase activity"/>
    <property type="evidence" value="ECO:0007669"/>
    <property type="project" value="InterPro"/>
</dbReference>
<gene>
    <name evidence="4" type="ORF">F7018_05335</name>
</gene>
<name>A0A7J5AS15_9FLAO</name>
<dbReference type="SUPFAM" id="SSF46785">
    <property type="entry name" value="Winged helix' DNA-binding domain"/>
    <property type="match status" value="1"/>
</dbReference>
<proteinExistence type="predicted"/>
<dbReference type="GO" id="GO:0003700">
    <property type="term" value="F:DNA-binding transcription factor activity"/>
    <property type="evidence" value="ECO:0007669"/>
    <property type="project" value="InterPro"/>
</dbReference>
<dbReference type="EMBL" id="WAAU01000008">
    <property type="protein sequence ID" value="KAB1159733.1"/>
    <property type="molecule type" value="Genomic_DNA"/>
</dbReference>
<dbReference type="PANTHER" id="PTHR13947:SF37">
    <property type="entry name" value="LD18367P"/>
    <property type="match status" value="1"/>
</dbReference>
<dbReference type="AlphaFoldDB" id="A0A7J5AS15"/>
<keyword evidence="5" id="KW-1185">Reference proteome</keyword>
<dbReference type="InterPro" id="IPR016181">
    <property type="entry name" value="Acyl_CoA_acyltransferase"/>
</dbReference>
<dbReference type="Pfam" id="PF01047">
    <property type="entry name" value="MarR"/>
    <property type="match status" value="1"/>
</dbReference>
<feature type="domain" description="N-acetyltransferase" evidence="3">
    <location>
        <begin position="167"/>
        <end position="319"/>
    </location>
</feature>
<dbReference type="SMART" id="SM00347">
    <property type="entry name" value="HTH_MARR"/>
    <property type="match status" value="1"/>
</dbReference>
<dbReference type="Gene3D" id="3.40.630.30">
    <property type="match status" value="1"/>
</dbReference>
<dbReference type="PROSITE" id="PS51186">
    <property type="entry name" value="GNAT"/>
    <property type="match status" value="1"/>
</dbReference>
<keyword evidence="1 4" id="KW-0808">Transferase</keyword>
<feature type="domain" description="HTH marR-type" evidence="2">
    <location>
        <begin position="9"/>
        <end position="142"/>
    </location>
</feature>
<evidence type="ECO:0000256" key="1">
    <source>
        <dbReference type="ARBA" id="ARBA00022679"/>
    </source>
</evidence>
<evidence type="ECO:0000313" key="4">
    <source>
        <dbReference type="EMBL" id="KAB1159733.1"/>
    </source>
</evidence>
<dbReference type="InterPro" id="IPR050769">
    <property type="entry name" value="NAT_camello-type"/>
</dbReference>
<reference evidence="4 5" key="1">
    <citation type="submission" date="2019-09" db="EMBL/GenBank/DDBJ databases">
        <authorList>
            <person name="Cao W.R."/>
        </authorList>
    </citation>
    <scope>NUCLEOTIDE SEQUENCE [LARGE SCALE GENOMIC DNA]</scope>
    <source>
        <strain evidence="5">a4</strain>
    </source>
</reference>
<dbReference type="InterPro" id="IPR036388">
    <property type="entry name" value="WH-like_DNA-bd_sf"/>
</dbReference>
<dbReference type="PANTHER" id="PTHR13947">
    <property type="entry name" value="GNAT FAMILY N-ACETYLTRANSFERASE"/>
    <property type="match status" value="1"/>
</dbReference>
<dbReference type="Pfam" id="PF00583">
    <property type="entry name" value="Acetyltransf_1"/>
    <property type="match status" value="1"/>
</dbReference>
<dbReference type="RefSeq" id="WP_150898979.1">
    <property type="nucleotide sequence ID" value="NZ_WAAU01000008.1"/>
</dbReference>
<dbReference type="Gene3D" id="1.10.10.10">
    <property type="entry name" value="Winged helix-like DNA-binding domain superfamily/Winged helix DNA-binding domain"/>
    <property type="match status" value="1"/>
</dbReference>
<dbReference type="InterPro" id="IPR000835">
    <property type="entry name" value="HTH_MarR-typ"/>
</dbReference>
<protein>
    <submittedName>
        <fullName evidence="4">GNAT family N-acetyltransferase</fullName>
    </submittedName>
</protein>
<dbReference type="InterPro" id="IPR000182">
    <property type="entry name" value="GNAT_dom"/>
</dbReference>
<evidence type="ECO:0000259" key="3">
    <source>
        <dbReference type="PROSITE" id="PS51186"/>
    </source>
</evidence>
<dbReference type="OrthoDB" id="1431064at2"/>
<accession>A0A7J5AS15</accession>
<evidence type="ECO:0000259" key="2">
    <source>
        <dbReference type="PROSITE" id="PS50995"/>
    </source>
</evidence>
<dbReference type="InterPro" id="IPR036390">
    <property type="entry name" value="WH_DNA-bd_sf"/>
</dbReference>
<organism evidence="4 5">
    <name type="scientific">Tenacibaculum aiptasiae</name>
    <dbReference type="NCBI Taxonomy" id="426481"/>
    <lineage>
        <taxon>Bacteria</taxon>
        <taxon>Pseudomonadati</taxon>
        <taxon>Bacteroidota</taxon>
        <taxon>Flavobacteriia</taxon>
        <taxon>Flavobacteriales</taxon>
        <taxon>Flavobacteriaceae</taxon>
        <taxon>Tenacibaculum</taxon>
    </lineage>
</organism>